<dbReference type="EMBL" id="VUMH01000019">
    <property type="protein sequence ID" value="MSS29004.1"/>
    <property type="molecule type" value="Genomic_DNA"/>
</dbReference>
<evidence type="ECO:0000256" key="1">
    <source>
        <dbReference type="ARBA" id="ARBA00004117"/>
    </source>
</evidence>
<keyword evidence="3 4" id="KW-0975">Bacterial flagellum</keyword>
<dbReference type="Pfam" id="PF06429">
    <property type="entry name" value="Flg_bbr_C"/>
    <property type="match status" value="1"/>
</dbReference>
<dbReference type="InterPro" id="IPR010930">
    <property type="entry name" value="Flg_bb/hook_C_dom"/>
</dbReference>
<dbReference type="InterPro" id="IPR037925">
    <property type="entry name" value="FlgE/F/G-like"/>
</dbReference>
<dbReference type="GO" id="GO:0005829">
    <property type="term" value="C:cytosol"/>
    <property type="evidence" value="ECO:0007669"/>
    <property type="project" value="TreeGrafter"/>
</dbReference>
<proteinExistence type="inferred from homology"/>
<dbReference type="GO" id="GO:0009425">
    <property type="term" value="C:bacterial-type flagellum basal body"/>
    <property type="evidence" value="ECO:0007669"/>
    <property type="project" value="UniProtKB-SubCell"/>
</dbReference>
<dbReference type="SUPFAM" id="SSF117143">
    <property type="entry name" value="Flagellar hook protein flgE"/>
    <property type="match status" value="1"/>
</dbReference>
<dbReference type="GO" id="GO:0071978">
    <property type="term" value="P:bacterial-type flagellum-dependent swarming motility"/>
    <property type="evidence" value="ECO:0007669"/>
    <property type="project" value="TreeGrafter"/>
</dbReference>
<evidence type="ECO:0000259" key="5">
    <source>
        <dbReference type="Pfam" id="PF06429"/>
    </source>
</evidence>
<keyword evidence="6" id="KW-0282">Flagellum</keyword>
<keyword evidence="7" id="KW-1185">Reference proteome</keyword>
<gene>
    <name evidence="6" type="ORF">FYJ44_13430</name>
</gene>
<evidence type="ECO:0000313" key="6">
    <source>
        <dbReference type="EMBL" id="MSS29004.1"/>
    </source>
</evidence>
<name>A0A6L5XNX6_9BACT</name>
<evidence type="ECO:0000313" key="7">
    <source>
        <dbReference type="Proteomes" id="UP000477488"/>
    </source>
</evidence>
<evidence type="ECO:0000256" key="2">
    <source>
        <dbReference type="ARBA" id="ARBA00009677"/>
    </source>
</evidence>
<dbReference type="AlphaFoldDB" id="A0A6L5XNX6"/>
<feature type="domain" description="Flagellar basal-body/hook protein C-terminal" evidence="5">
    <location>
        <begin position="233"/>
        <end position="273"/>
    </location>
</feature>
<dbReference type="InterPro" id="IPR020013">
    <property type="entry name" value="Flagellar_FlgE/F/G"/>
</dbReference>
<comment type="subcellular location">
    <subcellularLocation>
        <location evidence="1 4">Bacterial flagellum basal body</location>
    </subcellularLocation>
</comment>
<protein>
    <recommendedName>
        <fullName evidence="4">Flagellar hook protein FlgE</fullName>
    </recommendedName>
</protein>
<dbReference type="PANTHER" id="PTHR30435:SF1">
    <property type="entry name" value="FLAGELLAR HOOK PROTEIN FLGE"/>
    <property type="match status" value="1"/>
</dbReference>
<dbReference type="NCBIfam" id="TIGR03506">
    <property type="entry name" value="FlgEFG_subfam"/>
    <property type="match status" value="1"/>
</dbReference>
<accession>A0A6L5XNX6</accession>
<evidence type="ECO:0000256" key="4">
    <source>
        <dbReference type="RuleBase" id="RU362116"/>
    </source>
</evidence>
<dbReference type="Proteomes" id="UP000477488">
    <property type="component" value="Unassembled WGS sequence"/>
</dbReference>
<dbReference type="PANTHER" id="PTHR30435">
    <property type="entry name" value="FLAGELLAR PROTEIN"/>
    <property type="match status" value="1"/>
</dbReference>
<comment type="caution">
    <text evidence="6">The sequence shown here is derived from an EMBL/GenBank/DDBJ whole genome shotgun (WGS) entry which is preliminary data.</text>
</comment>
<sequence length="276" mass="30061">MHDSNGFYIENPNAADGRKIYGHRGADVVYYSPANGFYVGREDKPTKLKEEDFLKIADDAAKFTATKGNVVAPDTKISIAEDSKPHVVYENQGNTLDTLAVTLTQKGIGEDGYPIYENIIKYGSSLPTMSSAERQNYASVANVSTPTIRERSQDGYAAGTLSSVNIDEAGVVHGVYSNGKTLPLYQIALYDFQNLQGLYREGGNLFSATQDSGEPRLGVAGDNGFGTTNAYNIEQSNVDMTREFVQMITTQRGFQANSKGITTVDTMLETVIGMKR</sequence>
<keyword evidence="6" id="KW-0969">Cilium</keyword>
<evidence type="ECO:0000256" key="3">
    <source>
        <dbReference type="ARBA" id="ARBA00023143"/>
    </source>
</evidence>
<organism evidence="6 7">
    <name type="scientific">Desulfovibrio porci</name>
    <dbReference type="NCBI Taxonomy" id="2605782"/>
    <lineage>
        <taxon>Bacteria</taxon>
        <taxon>Pseudomonadati</taxon>
        <taxon>Thermodesulfobacteriota</taxon>
        <taxon>Desulfovibrionia</taxon>
        <taxon>Desulfovibrionales</taxon>
        <taxon>Desulfovibrionaceae</taxon>
        <taxon>Desulfovibrio</taxon>
    </lineage>
</organism>
<comment type="similarity">
    <text evidence="2 4">Belongs to the flagella basal body rod proteins family.</text>
</comment>
<keyword evidence="6" id="KW-0966">Cell projection</keyword>
<reference evidence="6 7" key="1">
    <citation type="submission" date="2019-09" db="EMBL/GenBank/DDBJ databases">
        <title>In-depth cultivation of the pig gut microbiome towards novel bacterial diversity and tailored functional studies.</title>
        <authorList>
            <person name="Wylensek D."/>
            <person name="Hitch T.C.A."/>
            <person name="Clavel T."/>
        </authorList>
    </citation>
    <scope>NUCLEOTIDE SEQUENCE [LARGE SCALE GENOMIC DNA]</scope>
    <source>
        <strain evidence="6 7">PG-178-WT-4</strain>
    </source>
</reference>
<comment type="function">
    <text evidence="4">A flexible structure which links the flagellar filament to the drive apparatus in the basal body.</text>
</comment>
<dbReference type="GO" id="GO:0009424">
    <property type="term" value="C:bacterial-type flagellum hook"/>
    <property type="evidence" value="ECO:0007669"/>
    <property type="project" value="TreeGrafter"/>
</dbReference>